<proteinExistence type="predicted"/>
<reference evidence="1 2" key="1">
    <citation type="journal article" date="2015" name="Nature">
        <title>rRNA introns, odd ribosomes, and small enigmatic genomes across a large radiation of phyla.</title>
        <authorList>
            <person name="Brown C.T."/>
            <person name="Hug L.A."/>
            <person name="Thomas B.C."/>
            <person name="Sharon I."/>
            <person name="Castelle C.J."/>
            <person name="Singh A."/>
            <person name="Wilkins M.J."/>
            <person name="Williams K.H."/>
            <person name="Banfield J.F."/>
        </authorList>
    </citation>
    <scope>NUCLEOTIDE SEQUENCE [LARGE SCALE GENOMIC DNA]</scope>
</reference>
<dbReference type="Proteomes" id="UP000034507">
    <property type="component" value="Unassembled WGS sequence"/>
</dbReference>
<accession>A0A0G0X2N7</accession>
<evidence type="ECO:0000313" key="2">
    <source>
        <dbReference type="Proteomes" id="UP000034507"/>
    </source>
</evidence>
<dbReference type="EMBL" id="LCBX01000053">
    <property type="protein sequence ID" value="KKS19304.1"/>
    <property type="molecule type" value="Genomic_DNA"/>
</dbReference>
<gene>
    <name evidence="1" type="ORF">UU77_C0053G0009</name>
</gene>
<comment type="caution">
    <text evidence="1">The sequence shown here is derived from an EMBL/GenBank/DDBJ whole genome shotgun (WGS) entry which is preliminary data.</text>
</comment>
<sequence length="60" mass="7179">MGTFLEKSHFRKLFWESLENIVKLRDPAEDKRVALHIRNKCTATLVFFSLRFLTEQIPTR</sequence>
<name>A0A0G0X2N7_UNCKA</name>
<evidence type="ECO:0000313" key="1">
    <source>
        <dbReference type="EMBL" id="KKS19304.1"/>
    </source>
</evidence>
<protein>
    <submittedName>
        <fullName evidence="1">Uncharacterized protein</fullName>
    </submittedName>
</protein>
<organism evidence="1 2">
    <name type="scientific">candidate division WWE3 bacterium GW2011_GWC1_41_7</name>
    <dbReference type="NCBI Taxonomy" id="1619119"/>
    <lineage>
        <taxon>Bacteria</taxon>
        <taxon>Katanobacteria</taxon>
    </lineage>
</organism>
<dbReference type="AlphaFoldDB" id="A0A0G0X2N7"/>